<dbReference type="CDD" id="cd01647">
    <property type="entry name" value="RT_LTR"/>
    <property type="match status" value="1"/>
</dbReference>
<dbReference type="InterPro" id="IPR036397">
    <property type="entry name" value="RNaseH_sf"/>
</dbReference>
<dbReference type="InterPro" id="IPR043128">
    <property type="entry name" value="Rev_trsase/Diguanyl_cyclase"/>
</dbReference>
<protein>
    <recommendedName>
        <fullName evidence="4">G-patch domain-containing protein</fullName>
    </recommendedName>
</protein>
<dbReference type="InterPro" id="IPR041577">
    <property type="entry name" value="RT_RNaseH_2"/>
</dbReference>
<dbReference type="InterPro" id="IPR000477">
    <property type="entry name" value="RT_dom"/>
</dbReference>
<dbReference type="Pfam" id="PF03732">
    <property type="entry name" value="Retrotrans_gag"/>
    <property type="match status" value="1"/>
</dbReference>
<reference evidence="6" key="1">
    <citation type="submission" date="2025-08" db="UniProtKB">
        <authorList>
            <consortium name="RefSeq"/>
        </authorList>
    </citation>
    <scope>IDENTIFICATION</scope>
    <source>
        <tissue evidence="6">Leaves</tissue>
    </source>
</reference>
<evidence type="ECO:0000259" key="4">
    <source>
        <dbReference type="PROSITE" id="PS50174"/>
    </source>
</evidence>
<dbReference type="InterPro" id="IPR012337">
    <property type="entry name" value="RNaseH-like_sf"/>
</dbReference>
<feature type="region of interest" description="Disordered" evidence="3">
    <location>
        <begin position="531"/>
        <end position="564"/>
    </location>
</feature>
<evidence type="ECO:0000256" key="2">
    <source>
        <dbReference type="SAM" id="Coils"/>
    </source>
</evidence>
<dbReference type="GeneID" id="140011272"/>
<dbReference type="PROSITE" id="PS50174">
    <property type="entry name" value="G_PATCH"/>
    <property type="match status" value="1"/>
</dbReference>
<dbReference type="Pfam" id="PF00078">
    <property type="entry name" value="RVT_1"/>
    <property type="match status" value="1"/>
</dbReference>
<dbReference type="PANTHER" id="PTHR48475:SF1">
    <property type="entry name" value="RNASE H TYPE-1 DOMAIN-CONTAINING PROTEIN"/>
    <property type="match status" value="1"/>
</dbReference>
<dbReference type="CDD" id="cd09274">
    <property type="entry name" value="RNase_HI_RT_Ty3"/>
    <property type="match status" value="1"/>
</dbReference>
<name>A0ABM4V9F0_COFAR</name>
<evidence type="ECO:0000313" key="5">
    <source>
        <dbReference type="Proteomes" id="UP001652660"/>
    </source>
</evidence>
<dbReference type="InterPro" id="IPR000467">
    <property type="entry name" value="G_patch_dom"/>
</dbReference>
<keyword evidence="2" id="KW-0175">Coiled coil</keyword>
<dbReference type="InterPro" id="IPR021109">
    <property type="entry name" value="Peptidase_aspartic_dom_sf"/>
</dbReference>
<dbReference type="Gene3D" id="3.30.70.270">
    <property type="match status" value="2"/>
</dbReference>
<proteinExistence type="predicted"/>
<dbReference type="SUPFAM" id="SSF53098">
    <property type="entry name" value="Ribonuclease H-like"/>
    <property type="match status" value="1"/>
</dbReference>
<organism evidence="5 6">
    <name type="scientific">Coffea arabica</name>
    <name type="common">Arabian coffee</name>
    <dbReference type="NCBI Taxonomy" id="13443"/>
    <lineage>
        <taxon>Eukaryota</taxon>
        <taxon>Viridiplantae</taxon>
        <taxon>Streptophyta</taxon>
        <taxon>Embryophyta</taxon>
        <taxon>Tracheophyta</taxon>
        <taxon>Spermatophyta</taxon>
        <taxon>Magnoliopsida</taxon>
        <taxon>eudicotyledons</taxon>
        <taxon>Gunneridae</taxon>
        <taxon>Pentapetalae</taxon>
        <taxon>asterids</taxon>
        <taxon>lamiids</taxon>
        <taxon>Gentianales</taxon>
        <taxon>Rubiaceae</taxon>
        <taxon>Ixoroideae</taxon>
        <taxon>Gardenieae complex</taxon>
        <taxon>Bertiereae - Coffeeae clade</taxon>
        <taxon>Coffeeae</taxon>
        <taxon>Coffea</taxon>
    </lineage>
</organism>
<dbReference type="Proteomes" id="UP001652660">
    <property type="component" value="Chromosome 7e"/>
</dbReference>
<dbReference type="Gene3D" id="3.10.10.10">
    <property type="entry name" value="HIV Type 1 Reverse Transcriptase, subunit A, domain 1"/>
    <property type="match status" value="1"/>
</dbReference>
<evidence type="ECO:0000256" key="1">
    <source>
        <dbReference type="ARBA" id="ARBA00023172"/>
    </source>
</evidence>
<dbReference type="InterPro" id="IPR002156">
    <property type="entry name" value="RNaseH_domain"/>
</dbReference>
<dbReference type="CDD" id="cd09279">
    <property type="entry name" value="RNase_HI_like"/>
    <property type="match status" value="1"/>
</dbReference>
<dbReference type="Gene3D" id="3.30.420.10">
    <property type="entry name" value="Ribonuclease H-like superfamily/Ribonuclease H"/>
    <property type="match status" value="1"/>
</dbReference>
<dbReference type="RefSeq" id="XP_071916149.1">
    <property type="nucleotide sequence ID" value="XM_072060048.1"/>
</dbReference>
<dbReference type="Pfam" id="PF17919">
    <property type="entry name" value="RT_RNaseH_2"/>
    <property type="match status" value="1"/>
</dbReference>
<keyword evidence="5" id="KW-1185">Reference proteome</keyword>
<feature type="domain" description="G-patch" evidence="4">
    <location>
        <begin position="1407"/>
        <end position="1453"/>
    </location>
</feature>
<evidence type="ECO:0000256" key="3">
    <source>
        <dbReference type="SAM" id="MobiDB-lite"/>
    </source>
</evidence>
<keyword evidence="1" id="KW-0233">DNA recombination</keyword>
<dbReference type="SUPFAM" id="SSF56672">
    <property type="entry name" value="DNA/RNA polymerases"/>
    <property type="match status" value="1"/>
</dbReference>
<dbReference type="Gene3D" id="2.40.70.10">
    <property type="entry name" value="Acid Proteases"/>
    <property type="match status" value="1"/>
</dbReference>
<dbReference type="PANTHER" id="PTHR48475">
    <property type="entry name" value="RIBONUCLEASE H"/>
    <property type="match status" value="1"/>
</dbReference>
<dbReference type="InterPro" id="IPR056647">
    <property type="entry name" value="DUF7745"/>
</dbReference>
<accession>A0ABM4V9F0</accession>
<dbReference type="CDD" id="cd00303">
    <property type="entry name" value="retropepsin_like"/>
    <property type="match status" value="1"/>
</dbReference>
<sequence length="2381" mass="271175">MDRPRRIYQLLIPPTEIQRWPTFMLPSELHQVAQYLGPIGDFKEIKLNGYLVEALVHLWDPECSAFRIGNRQMTITLEEVAGLLNLPIHGTALVFPSTSDKVEFCKIIGLKESVLRGSDQGVAVNILFERFAPRDGFERHVKDFAFTSKDIWEHKRPLVYGVAMVGIYFFPRKDQKIAFKLAKVVNDLFLGIQDKQCSIVPTLLADILLACNSCKKGEKFFYGANLVLHIWAMGHFRRRSSLANSLPVVGYNWIVTHHKRVNEEGLPKNASEYVDYLETLQDHDIRQLGRIQGIPSASDLSEVTIFFDKGVCPKEIPMKSQITEAWRTISDDRCINYLPELKQKGVATFQYEDWLRNSTTQGLQCEPYEEIKKLKAIIEAKDNEVLQLKKSVEAHKKRVEENKKLYEKKREERQEMKRKCGELHDQAERVKIPYARETKDSVLDRLRNFGDLVSFTIAIRKSPIITRSRSRALRQSVNMSSVPEISERSAIVTSPDFIALGAQLSEVLGKFNELSAEMAAQRRVIDQLIASNNGGGVPNDQEPLDNHPPAQDYQPPHTSNTQTTFLPPFTNPLENAFTRLNSDFSYMPPNYILVDPTNSQIPQIHPQTNLNVPPNSQGPHHHTAEPFVLDTASQGKAAMEEQPIPIDKDLLRRLDRFDDFMKKNQGLSRHGGLDYDELCLFPDIQLPLGFKTPKFSKYDGIGNPKTHLKMFANKLCKPMDDENLPMRLFPESLKGDALDWYSNLKSGEVKTWLDLSTAFVKQYEFNCELAPTRTTLEGTKRKPSEDHKTYAKWWRKLAAKVEPPMTEEEIVRTFIKTHDPPYFEEIFRMTGSPFAAIINKLEEYDEFVKAGKIVNVSALKLQLDAPQNQSNNGKKPHSRRKKEKLLLYGIRARLSLKAAGKISTIPPKLYPKGIPPCYDAQASCAYHSGSPGHTTGNCWALKHKIQDMIDSGDILLRRKGEQGPNVSKNPLPEHGSTVGVIIADEDFVDPSQYIVDETEVFGVIETDHAEMRKLLSVEESITKNNAKEKLKSFVFEKEEPFMVEGGPSEADNSEVPFILDLPSFEWDISEPVILEFPEQMPVNNLQEVPWNYEESSLLIGDKYCLKEEVSTVARSEKAAKHSEIGVQFRAKVNSSTPKPLVSEKEAVDFLKMLKRSEYKTMEQLDRMPTRISFLNLILTSELHREALLKILNEVQVPKDIPVNKFSNIVGNVLAANHIAFSDNDLTAEGVGHNRALYISVRCNGKLLPRVLVDNGSALNICPWNTLTKLGFLDIKLRPSATVVRGFDGSRRESMGEADLVLEIGLAQFQVTCQVMDFSSVYNILLGRPWIHTSNSVPSSLHQMLRFIVNDQFITVFAEDDCTMIVDAKFNDENRKRTPTSSHHVADIVSVGWASKDKSLTQSDLPEASIMMAREMIRGGYEIEKGLGRELQGILEPIEILTQKDTFGLGFHPTAKDRREMQARKQAEKKGKQTALNVPPLYHTFPRPSEVIMPETKNPVEEIEVDLSQLFVGATCGEEPSENAEFLPITEGAIQNWTADYLSSRREFRWPQIKSFDPLDVTILEFDGCNLDISQEFEIMQSEIQSESDTEEEFESISRDLKQYEEKPKPNLEETEIINIGTKTEVKEVKVSIHLNKKQKEEMIEFLMLFQDVFAWSYDDMPGISTDIVIYRLPTDPNILPVKQKPRKFKPEMSLKIKEQIVKQLNAKIIMVSHYPVWLSNPVPVPKKSGEVRVCVDYRDLNKASPKDDFPLPNIHILLDNTAGHEIESFGDCFAGYHQILMAEEDREKTSFITQWGTFCYRVMPFGLKNTGATYQRTMTTLFHDMIHKKMEVYVDDIIIKSKRVEDHLVDLKKLFERLRRYNLKLNPAKCAFGAPAGKLLGFIVSKKGIEIDPAKIKAIRDMPIPKNQKDVKSFLGKINFIGRFIAQLTSTCEPLFKLLKKNAPMDWNEDCQQAFNKIKNYLSNPPVLVPPQPGRPLIMYLSVLDEAVGCVLGQHDESGRKEQAIYYLSKKFTAYEANYSFLERSCCALAWVAQKLRHYLLGFTTYLISRFDPLKYLLKKSMPTGRMAKWQMILSEFDIVFTTQKAVKGQAIADHLAENLRDDDYQPLHTYFSDEKILFIGTIEDMSEQYLGWRLFFDGASNSFGAGVGAVLVSPEGKHYPTTAKLRFTCTNNMAEYEACIFGLKMALDMEIKDLITFSDSDLLVHQTLKQWVSRDSKIMLYHCNLLGLASKFRNLELRHIPCTRNVFADALATLSSMIQHPDELVIEPIQIQLQNRPAHCLVTERVTDGRSWYNDIKEFMKTGSYPPDTDSVAKSFLRRMSSRFFLNGEVLYKKTSDLGLLRCINEEEADYMIKEVHSGVCGPHMNGHLLANKIMRTGYF</sequence>
<evidence type="ECO:0000313" key="6">
    <source>
        <dbReference type="RefSeq" id="XP_071916149.1"/>
    </source>
</evidence>
<dbReference type="InterPro" id="IPR043502">
    <property type="entry name" value="DNA/RNA_pol_sf"/>
</dbReference>
<feature type="coiled-coil region" evidence="2">
    <location>
        <begin position="371"/>
        <end position="426"/>
    </location>
</feature>
<dbReference type="Pfam" id="PF13456">
    <property type="entry name" value="RVT_3"/>
    <property type="match status" value="1"/>
</dbReference>
<dbReference type="Pfam" id="PF24924">
    <property type="entry name" value="DUF7745"/>
    <property type="match status" value="1"/>
</dbReference>
<dbReference type="InterPro" id="IPR005162">
    <property type="entry name" value="Retrotrans_gag_dom"/>
</dbReference>
<gene>
    <name evidence="6" type="primary">LOC140011272</name>
</gene>